<dbReference type="STRING" id="1081104.A0A162HRR9"/>
<keyword evidence="3" id="KW-1185">Reference proteome</keyword>
<evidence type="ECO:0000313" key="3">
    <source>
        <dbReference type="Proteomes" id="UP000076744"/>
    </source>
</evidence>
<comment type="caution">
    <text evidence="2">The sequence shown here is derived from an EMBL/GenBank/DDBJ whole genome shotgun (WGS) entry which is preliminary data.</text>
</comment>
<feature type="region of interest" description="Disordered" evidence="1">
    <location>
        <begin position="187"/>
        <end position="206"/>
    </location>
</feature>
<dbReference type="Proteomes" id="UP000076744">
    <property type="component" value="Unassembled WGS sequence"/>
</dbReference>
<accession>A0A162HRR9</accession>
<reference evidence="2 3" key="1">
    <citation type="journal article" date="2016" name="Genome Biol. Evol.">
        <title>Divergent and convergent evolution of fungal pathogenicity.</title>
        <authorList>
            <person name="Shang Y."/>
            <person name="Xiao G."/>
            <person name="Zheng P."/>
            <person name="Cen K."/>
            <person name="Zhan S."/>
            <person name="Wang C."/>
        </authorList>
    </citation>
    <scope>NUCLEOTIDE SEQUENCE [LARGE SCALE GENOMIC DNA]</scope>
    <source>
        <strain evidence="2 3">ARSEF 2679</strain>
    </source>
</reference>
<sequence>MQTAVPDLPTWTGIRAWIDEAEATQKRTGSACHISCAQLLALSQFANFFEEPEMSTEEDHVTKLIGLAQRRGLGFPTFAMYEAIQVPIQGVFRPRWRCRCVLESGQTFPRPRKEKLPALFTDKKVRLPPSSVIAKVKCLSPETESGAICGIRSVVLSTRLGRGSVTPDAGTQATSPTTTASIIATAGTEKTASRTQSSVSRLEGHASRKAAYPPIRQALAPIIKLLLFWRHPTPLRRAALQRPDSIFVF</sequence>
<gene>
    <name evidence="2" type="ORF">ISF_09725</name>
</gene>
<proteinExistence type="predicted"/>
<protein>
    <submittedName>
        <fullName evidence="2">Uncharacterized protein</fullName>
    </submittedName>
</protein>
<evidence type="ECO:0000313" key="2">
    <source>
        <dbReference type="EMBL" id="OAA42285.1"/>
    </source>
</evidence>
<evidence type="ECO:0000256" key="1">
    <source>
        <dbReference type="SAM" id="MobiDB-lite"/>
    </source>
</evidence>
<dbReference type="RefSeq" id="XP_018699475.1">
    <property type="nucleotide sequence ID" value="XM_018853326.1"/>
</dbReference>
<dbReference type="OrthoDB" id="5222339at2759"/>
<dbReference type="GeneID" id="30026017"/>
<name>A0A162HRR9_CORFA</name>
<dbReference type="EMBL" id="AZHB01000067">
    <property type="protein sequence ID" value="OAA42285.1"/>
    <property type="molecule type" value="Genomic_DNA"/>
</dbReference>
<dbReference type="AlphaFoldDB" id="A0A162HRR9"/>
<organism evidence="2 3">
    <name type="scientific">Cordyceps fumosorosea (strain ARSEF 2679)</name>
    <name type="common">Isaria fumosorosea</name>
    <dbReference type="NCBI Taxonomy" id="1081104"/>
    <lineage>
        <taxon>Eukaryota</taxon>
        <taxon>Fungi</taxon>
        <taxon>Dikarya</taxon>
        <taxon>Ascomycota</taxon>
        <taxon>Pezizomycotina</taxon>
        <taxon>Sordariomycetes</taxon>
        <taxon>Hypocreomycetidae</taxon>
        <taxon>Hypocreales</taxon>
        <taxon>Cordycipitaceae</taxon>
        <taxon>Cordyceps</taxon>
    </lineage>
</organism>